<sequence length="161" mass="18640">MRRGVVHHEYLGDWPDVADDVPECDVVVCHHVAYNVADIVPFLQALNDHARHRVVLEIPMHHPISVLSPLWKRFWDLDRPTRPTAEDLYAICLAMGFKARIERWEDPEFGHRSPLSVADEIRFTRIRLCLPAERSDEVAEALASAGPGRPRELVTIWWDRH</sequence>
<protein>
    <submittedName>
        <fullName evidence="1">Unannotated protein</fullName>
    </submittedName>
</protein>
<organism evidence="1">
    <name type="scientific">freshwater metagenome</name>
    <dbReference type="NCBI Taxonomy" id="449393"/>
    <lineage>
        <taxon>unclassified sequences</taxon>
        <taxon>metagenomes</taxon>
        <taxon>ecological metagenomes</taxon>
    </lineage>
</organism>
<name>A0A6J7QW07_9ZZZZ</name>
<dbReference type="EMBL" id="CAFBPD010000259">
    <property type="protein sequence ID" value="CAB5021011.1"/>
    <property type="molecule type" value="Genomic_DNA"/>
</dbReference>
<dbReference type="SUPFAM" id="SSF53335">
    <property type="entry name" value="S-adenosyl-L-methionine-dependent methyltransferases"/>
    <property type="match status" value="1"/>
</dbReference>
<accession>A0A6J7QW07</accession>
<dbReference type="AlphaFoldDB" id="A0A6J7QW07"/>
<gene>
    <name evidence="1" type="ORF">UFOPK4061_01394</name>
</gene>
<dbReference type="InterPro" id="IPR029063">
    <property type="entry name" value="SAM-dependent_MTases_sf"/>
</dbReference>
<reference evidence="1" key="1">
    <citation type="submission" date="2020-05" db="EMBL/GenBank/DDBJ databases">
        <authorList>
            <person name="Chiriac C."/>
            <person name="Salcher M."/>
            <person name="Ghai R."/>
            <person name="Kavagutti S V."/>
        </authorList>
    </citation>
    <scope>NUCLEOTIDE SEQUENCE</scope>
</reference>
<proteinExistence type="predicted"/>
<evidence type="ECO:0000313" key="1">
    <source>
        <dbReference type="EMBL" id="CAB5021011.1"/>
    </source>
</evidence>